<reference evidence="1 2" key="1">
    <citation type="submission" date="2007-04" db="EMBL/GenBank/DDBJ databases">
        <title>Complete sequence of Pyrobaculum arsenaticum DSM 13514.</title>
        <authorList>
            <consortium name="US DOE Joint Genome Institute"/>
            <person name="Copeland A."/>
            <person name="Lucas S."/>
            <person name="Lapidus A."/>
            <person name="Barry K."/>
            <person name="Glavina del Rio T."/>
            <person name="Dalin E."/>
            <person name="Tice H."/>
            <person name="Pitluck S."/>
            <person name="Chain P."/>
            <person name="Malfatti S."/>
            <person name="Shin M."/>
            <person name="Vergez L."/>
            <person name="Schmutz J."/>
            <person name="Larimer F."/>
            <person name="Land M."/>
            <person name="Hauser L."/>
            <person name="Kyrpides N."/>
            <person name="Mikhailova N."/>
            <person name="Cozen A.E."/>
            <person name="Fitz-Gibbon S.T."/>
            <person name="House C.H."/>
            <person name="Saltikov C."/>
            <person name="Lowe T.M."/>
            <person name="Richardson P."/>
        </authorList>
    </citation>
    <scope>NUCLEOTIDE SEQUENCE [LARGE SCALE GENOMIC DNA]</scope>
    <source>
        <strain evidence="2">ATCC 700994 / DSM 13514 / JCM 11321 / PZ6</strain>
    </source>
</reference>
<dbReference type="HOGENOM" id="CLU_1727306_0_0_2"/>
<sequence>MIIMRFLEIVFRGCSKLPRDAIFHLGFKIANGKISHAVYTPRGVVYVSSKCEECIVYRVLEKGHVYRIKIREGLVYVITEEKKAVVKLLQENRERVLAYRSVPVKQIVVTPLQREVLAKMADGGNLSTTARARGVSKVAVYKTFKLALRKVVELV</sequence>
<evidence type="ECO:0000313" key="2">
    <source>
        <dbReference type="Proteomes" id="UP000001567"/>
    </source>
</evidence>
<dbReference type="STRING" id="340102.Pars_0588"/>
<gene>
    <name evidence="1" type="ordered locus">Pars_0588</name>
</gene>
<dbReference type="Proteomes" id="UP000001567">
    <property type="component" value="Chromosome"/>
</dbReference>
<accession>A4WIG3</accession>
<evidence type="ECO:0000313" key="1">
    <source>
        <dbReference type="EMBL" id="ABP50180.1"/>
    </source>
</evidence>
<organism evidence="1 2">
    <name type="scientific">Pyrobaculum arsenaticum (strain DSM 13514 / JCM 11321 / PZ6)</name>
    <dbReference type="NCBI Taxonomy" id="340102"/>
    <lineage>
        <taxon>Archaea</taxon>
        <taxon>Thermoproteota</taxon>
        <taxon>Thermoprotei</taxon>
        <taxon>Thermoproteales</taxon>
        <taxon>Thermoproteaceae</taxon>
        <taxon>Pyrobaculum</taxon>
    </lineage>
</organism>
<name>A4WIG3_PYRAR</name>
<dbReference type="AlphaFoldDB" id="A4WIG3"/>
<protein>
    <submittedName>
        <fullName evidence="1">Uncharacterized protein</fullName>
    </submittedName>
</protein>
<proteinExistence type="predicted"/>
<dbReference type="KEGG" id="pas:Pars_0588"/>
<dbReference type="EMBL" id="CP000660">
    <property type="protein sequence ID" value="ABP50180.1"/>
    <property type="molecule type" value="Genomic_DNA"/>
</dbReference>